<reference evidence="2" key="1">
    <citation type="submission" date="2016-11" db="UniProtKB">
        <authorList>
            <consortium name="WormBaseParasite"/>
        </authorList>
    </citation>
    <scope>IDENTIFICATION</scope>
</reference>
<sequence length="88" mass="11030">MVHLQRIPEYIRNEMLRFRRIQMITPGESKDKRKDMEKCILNSYDIEVNDPKQFTFGIEKMKWNERMRMRRRRRGRMDSIVFLLFLFD</sequence>
<dbReference type="WBParaSite" id="Csp11.Scaffold629.g16357.t1">
    <property type="protein sequence ID" value="Csp11.Scaffold629.g16357.t1"/>
    <property type="gene ID" value="Csp11.Scaffold629.g16357"/>
</dbReference>
<dbReference type="Proteomes" id="UP000095282">
    <property type="component" value="Unplaced"/>
</dbReference>
<evidence type="ECO:0000313" key="2">
    <source>
        <dbReference type="WBParaSite" id="Csp11.Scaffold629.g16357.t1"/>
    </source>
</evidence>
<name>A0A1I7U9Y5_9PELO</name>
<keyword evidence="1" id="KW-1185">Reference proteome</keyword>
<protein>
    <submittedName>
        <fullName evidence="2">SPK domain-containing protein</fullName>
    </submittedName>
</protein>
<proteinExistence type="predicted"/>
<dbReference type="AlphaFoldDB" id="A0A1I7U9Y5"/>
<evidence type="ECO:0000313" key="1">
    <source>
        <dbReference type="Proteomes" id="UP000095282"/>
    </source>
</evidence>
<accession>A0A1I7U9Y5</accession>
<organism evidence="1 2">
    <name type="scientific">Caenorhabditis tropicalis</name>
    <dbReference type="NCBI Taxonomy" id="1561998"/>
    <lineage>
        <taxon>Eukaryota</taxon>
        <taxon>Metazoa</taxon>
        <taxon>Ecdysozoa</taxon>
        <taxon>Nematoda</taxon>
        <taxon>Chromadorea</taxon>
        <taxon>Rhabditida</taxon>
        <taxon>Rhabditina</taxon>
        <taxon>Rhabditomorpha</taxon>
        <taxon>Rhabditoidea</taxon>
        <taxon>Rhabditidae</taxon>
        <taxon>Peloderinae</taxon>
        <taxon>Caenorhabditis</taxon>
    </lineage>
</organism>